<dbReference type="RefSeq" id="WP_215788546.1">
    <property type="nucleotide sequence ID" value="NZ_JAHKKG010000005.1"/>
</dbReference>
<feature type="transmembrane region" description="Helical" evidence="1">
    <location>
        <begin position="94"/>
        <end position="118"/>
    </location>
</feature>
<evidence type="ECO:0000313" key="2">
    <source>
        <dbReference type="EMBL" id="MBU2665334.1"/>
    </source>
</evidence>
<keyword evidence="1" id="KW-1133">Transmembrane helix</keyword>
<feature type="transmembrane region" description="Helical" evidence="1">
    <location>
        <begin position="130"/>
        <end position="152"/>
    </location>
</feature>
<comment type="caution">
    <text evidence="2">The sequence shown here is derived from an EMBL/GenBank/DDBJ whole genome shotgun (WGS) entry which is preliminary data.</text>
</comment>
<organism evidence="2 3">
    <name type="scientific">Paractinoplanes bogorensis</name>
    <dbReference type="NCBI Taxonomy" id="1610840"/>
    <lineage>
        <taxon>Bacteria</taxon>
        <taxon>Bacillati</taxon>
        <taxon>Actinomycetota</taxon>
        <taxon>Actinomycetes</taxon>
        <taxon>Micromonosporales</taxon>
        <taxon>Micromonosporaceae</taxon>
        <taxon>Paractinoplanes</taxon>
    </lineage>
</organism>
<evidence type="ECO:0000313" key="3">
    <source>
        <dbReference type="Proteomes" id="UP001519654"/>
    </source>
</evidence>
<dbReference type="EMBL" id="JAHKKG010000005">
    <property type="protein sequence ID" value="MBU2665334.1"/>
    <property type="molecule type" value="Genomic_DNA"/>
</dbReference>
<evidence type="ECO:0000256" key="1">
    <source>
        <dbReference type="SAM" id="Phobius"/>
    </source>
</evidence>
<proteinExistence type="predicted"/>
<feature type="transmembrane region" description="Helical" evidence="1">
    <location>
        <begin position="21"/>
        <end position="40"/>
    </location>
</feature>
<accession>A0ABS5YPF4</accession>
<name>A0ABS5YPF4_9ACTN</name>
<dbReference type="Proteomes" id="UP001519654">
    <property type="component" value="Unassembled WGS sequence"/>
</dbReference>
<protein>
    <recommendedName>
        <fullName evidence="4">ABC transporter permease</fullName>
    </recommendedName>
</protein>
<reference evidence="2 3" key="1">
    <citation type="submission" date="2021-06" db="EMBL/GenBank/DDBJ databases">
        <title>Actinoplanes lichenicola sp. nov., and Actinoplanes ovalisporus sp. nov., isolated from lichen in Thailand.</title>
        <authorList>
            <person name="Saeng-In P."/>
            <person name="Kanchanasin P."/>
            <person name="Yuki M."/>
            <person name="Kudo T."/>
            <person name="Ohkuma M."/>
            <person name="Phongsopitanun W."/>
            <person name="Tanasupawat S."/>
        </authorList>
    </citation>
    <scope>NUCLEOTIDE SEQUENCE [LARGE SCALE GENOMIC DNA]</scope>
    <source>
        <strain evidence="2 3">NBRC 110975</strain>
    </source>
</reference>
<feature type="transmembrane region" description="Helical" evidence="1">
    <location>
        <begin position="52"/>
        <end position="73"/>
    </location>
</feature>
<feature type="transmembrane region" description="Helical" evidence="1">
    <location>
        <begin position="159"/>
        <end position="180"/>
    </location>
</feature>
<gene>
    <name evidence="2" type="ORF">KOI35_17655</name>
</gene>
<sequence>MRVTFPRVVRAEWTKFVALRSTWILFALVAVATVGLSYAIADNAETPTSSSAYLGVDVVSLLLGVVGIVMVTGEYGSGLVRATFTAVPARLPLLWAKAVVLAGFALPVMAAVVLLAALTFRLVRGPMPGMMGHAAGAAVAPVLLALLGLGIGALVRHTAAAITGFILVILVAPTLLGAALPDDWGDRMVKYTPVSAAQALYTESDSSMLHTGPAAWVLAGWVAVALAAGATTVLRRDP</sequence>
<keyword evidence="3" id="KW-1185">Reference proteome</keyword>
<evidence type="ECO:0008006" key="4">
    <source>
        <dbReference type="Google" id="ProtNLM"/>
    </source>
</evidence>
<keyword evidence="1" id="KW-0812">Transmembrane</keyword>
<feature type="transmembrane region" description="Helical" evidence="1">
    <location>
        <begin position="214"/>
        <end position="234"/>
    </location>
</feature>
<keyword evidence="1" id="KW-0472">Membrane</keyword>